<keyword evidence="1" id="KW-0472">Membrane</keyword>
<feature type="transmembrane region" description="Helical" evidence="1">
    <location>
        <begin position="51"/>
        <end position="68"/>
    </location>
</feature>
<protein>
    <submittedName>
        <fullName evidence="2">Putative membrane protein</fullName>
    </submittedName>
</protein>
<evidence type="ECO:0000313" key="3">
    <source>
        <dbReference type="Proteomes" id="UP000502377"/>
    </source>
</evidence>
<evidence type="ECO:0000256" key="1">
    <source>
        <dbReference type="SAM" id="Phobius"/>
    </source>
</evidence>
<reference evidence="2 3" key="1">
    <citation type="submission" date="2016-07" db="EMBL/GenBank/DDBJ databases">
        <title>Comparative genomics of the Campylobacter concisus group.</title>
        <authorList>
            <person name="Miller W.G."/>
            <person name="Yee E."/>
            <person name="Chapman M.H."/>
            <person name="Huynh S."/>
            <person name="Bono J.L."/>
            <person name="On S.L.W."/>
            <person name="StLeger J."/>
            <person name="Foster G."/>
            <person name="Parker C.T."/>
        </authorList>
    </citation>
    <scope>NUCLEOTIDE SEQUENCE [LARGE SCALE GENOMIC DNA]</scope>
    <source>
        <strain evidence="2 3">ATCC 33238</strain>
    </source>
</reference>
<dbReference type="AlphaFoldDB" id="A0A6G5QKT8"/>
<gene>
    <name evidence="2" type="ORF">CRECT_0590</name>
</gene>
<dbReference type="KEGG" id="crx:CRECT_0590"/>
<feature type="transmembrane region" description="Helical" evidence="1">
    <location>
        <begin position="25"/>
        <end position="44"/>
    </location>
</feature>
<keyword evidence="1" id="KW-1133">Transmembrane helix</keyword>
<keyword evidence="1" id="KW-0812">Transmembrane</keyword>
<dbReference type="RefSeq" id="WP_004319144.1">
    <property type="nucleotide sequence ID" value="NZ_CP012543.1"/>
</dbReference>
<name>A0A6G5QKT8_CAMRE</name>
<proteinExistence type="predicted"/>
<organism evidence="2 3">
    <name type="scientific">Campylobacter rectus</name>
    <name type="common">Wolinella recta</name>
    <dbReference type="NCBI Taxonomy" id="203"/>
    <lineage>
        <taxon>Bacteria</taxon>
        <taxon>Pseudomonadati</taxon>
        <taxon>Campylobacterota</taxon>
        <taxon>Epsilonproteobacteria</taxon>
        <taxon>Campylobacterales</taxon>
        <taxon>Campylobacteraceae</taxon>
        <taxon>Campylobacter</taxon>
    </lineage>
</organism>
<accession>A0A6G5QKT8</accession>
<sequence length="173" mass="20488">MSDYDLPKGARLDDDEKVLYCYQNVNYFFAVRMFIYVFLLFVLFNIIDGSILSMIVISAVSIFLFYIMCCEILNYKRRCIYITNKNFITGNNIKTKKEEISYFYTIYAFGYRPVIVFYKNKKFLYFLFVEDDVNFKTAMSAIYDISLNEDFKFDLGSGAYGFAKSYAIRKLIK</sequence>
<evidence type="ECO:0000313" key="2">
    <source>
        <dbReference type="EMBL" id="QCD46280.1"/>
    </source>
</evidence>
<dbReference type="EMBL" id="CP012543">
    <property type="protein sequence ID" value="QCD46280.1"/>
    <property type="molecule type" value="Genomic_DNA"/>
</dbReference>
<dbReference type="Proteomes" id="UP000502377">
    <property type="component" value="Chromosome"/>
</dbReference>